<dbReference type="GO" id="GO:0009313">
    <property type="term" value="P:oligosaccharide catabolic process"/>
    <property type="evidence" value="ECO:0007669"/>
    <property type="project" value="TreeGrafter"/>
</dbReference>
<dbReference type="CDD" id="cd10812">
    <property type="entry name" value="GH38N_AMII_ScAms1_like"/>
    <property type="match status" value="1"/>
</dbReference>
<dbReference type="EMBL" id="QAPG01010715">
    <property type="protein sequence ID" value="TDZ12851.1"/>
    <property type="molecule type" value="Genomic_DNA"/>
</dbReference>
<dbReference type="Pfam" id="PF09261">
    <property type="entry name" value="Alpha-mann_mid"/>
    <property type="match status" value="1"/>
</dbReference>
<name>A0A4R8PXM4_9PEZI</name>
<dbReference type="InterPro" id="IPR000602">
    <property type="entry name" value="Glyco_hydro_38_N"/>
</dbReference>
<dbReference type="InterPro" id="IPR027291">
    <property type="entry name" value="Glyco_hydro_38_N_sf"/>
</dbReference>
<dbReference type="InterPro" id="IPR011682">
    <property type="entry name" value="Glyco_hydro_38_C"/>
</dbReference>
<protein>
    <recommendedName>
        <fullName evidence="8">Alpha-mannosidase</fullName>
        <ecNumber evidence="3">3.2.1.24</ecNumber>
    </recommendedName>
</protein>
<accession>A0A4R8PXM4</accession>
<dbReference type="InterPro" id="IPR054723">
    <property type="entry name" value="Ams1-like_N"/>
</dbReference>
<feature type="compositionally biased region" description="Polar residues" evidence="9">
    <location>
        <begin position="74"/>
        <end position="85"/>
    </location>
</feature>
<keyword evidence="12" id="KW-1185">Reference proteome</keyword>
<evidence type="ECO:0000256" key="6">
    <source>
        <dbReference type="ARBA" id="ARBA00023295"/>
    </source>
</evidence>
<comment type="catalytic activity">
    <reaction evidence="1">
        <text>Hydrolysis of terminal, non-reducing alpha-D-mannose residues in alpha-D-mannosides.</text>
        <dbReference type="EC" id="3.2.1.24"/>
    </reaction>
</comment>
<feature type="region of interest" description="Disordered" evidence="9">
    <location>
        <begin position="1"/>
        <end position="33"/>
    </location>
</feature>
<organism evidence="11 12">
    <name type="scientific">Colletotrichum spinosum</name>
    <dbReference type="NCBI Taxonomy" id="1347390"/>
    <lineage>
        <taxon>Eukaryota</taxon>
        <taxon>Fungi</taxon>
        <taxon>Dikarya</taxon>
        <taxon>Ascomycota</taxon>
        <taxon>Pezizomycotina</taxon>
        <taxon>Sordariomycetes</taxon>
        <taxon>Hypocreomycetidae</taxon>
        <taxon>Glomerellales</taxon>
        <taxon>Glomerellaceae</taxon>
        <taxon>Colletotrichum</taxon>
        <taxon>Colletotrichum orbiculare species complex</taxon>
    </lineage>
</organism>
<evidence type="ECO:0000259" key="10">
    <source>
        <dbReference type="SMART" id="SM00872"/>
    </source>
</evidence>
<sequence length="1209" mass="136389">MAASPPITRPLSAQPPRTSGAPPWPPHAPTGHVSVAAELRQGVPVHCSSSLGSFDAQQRSKSFNQHMNDALKASQATDQGKSSTEAPPRPAHRHISELKRNRRLNNRSAPPGSVEQLKQTGKELLDRLTGLPTMGGGKEIKSKSDYPALAARPVGQWISNLYKDRINQFYSRGQWEKHNLLAMMTEGTASGEPHVKISVWDAPDLTRPTFEDAVSHEFKKTEVGAWFGPSWSTHWFKVVLTVPEELRDKDLLELHWDANNEGLIWTEDGKPLQGLTGGGERTEWILPKDFRDGKEHTIYVEMACNGMFGNAPGGDSIQPPDPEKYFQLGQADIVAINPEARALYIDIWIIGDAAREFPKESWEQHKALKVATDIIDAFELGNKESILKCRKIAQEYLGPDVDSHKVYTTDKDPQVYGIGHCHIDSCWLWPWAETKRKVVRSWSNQCDLMDRYAELNFACSQAQQFKWLKELYPHAFDRVKTKVKEGRFHPIGGSWVEHDTNMPSGESLVRQFLYGQRFFESNFGERCQTFWLPDTFGYSAQLPQLCRLAGMNRFLTQKLSWNNINNFPHTTFNWVALDGSQVICHMPPSETYTAEAHFGDVKRSVSQHKSMDQDHSSLLVFGKGDGGGGPTWQHLEKLRRCRGISDQVGMLPRVHMGYSVDDFFDKLEPKAKNFVTWYGELYFELHRGTYTTQANNKLNNRKSENLLRDIEWLATIATLNGNGQDYKYPKKDIDDMWEAVLLCQFHDCLPGSSIEMCYDDSDELYDKVFKTGEKLLNEIHDVLGVSTALASSVSDTVALNTLPWHRREIVEISEKEAGVACGDGQILAIHPFKISDEEPAVTIEEVSHGVFVLENEQLRIKVQDGIIISLYDRAADREVIAKGGKANQYVIFDDKPLYWQAWDVEVYHLDTRKELPTGKTSISEQKPHRVSLTTEIQISEESSVKSTITLAAAVEGVQSWVECHAEVDWHEDMKFLKVEFPVDVRNTEASYESAYGLVRRPTHYNTSWDMAKFEVCCHRFADLSEHNYGVSILNDSKYGFATVGNLMRLSLLRSPKAPDANADMGTHHIRWAIFPHAGTLGPATVKAAYAFNNPLKLLSAPSTTHASLTQSPVKLTGDGSLVLDTVKRGEDDEDVSRGELPKRKGRNVILRVYDSLGGQSRGVIETTWDVKRVFKCNLLEDDVEEIKIDDGKFPITLRPFEIASYRLEL</sequence>
<keyword evidence="4" id="KW-0479">Metal-binding</keyword>
<dbReference type="FunFam" id="1.20.1270.50:FF:000004">
    <property type="entry name" value="alpha-mannosidase 2C1 isoform X1"/>
    <property type="match status" value="1"/>
</dbReference>
<reference evidence="11 12" key="1">
    <citation type="submission" date="2018-11" db="EMBL/GenBank/DDBJ databases">
        <title>Genome sequence and assembly of Colletotrichum spinosum.</title>
        <authorList>
            <person name="Gan P."/>
            <person name="Shirasu K."/>
        </authorList>
    </citation>
    <scope>NUCLEOTIDE SEQUENCE [LARGE SCALE GENOMIC DNA]</scope>
    <source>
        <strain evidence="11 12">CBS 515.97</strain>
    </source>
</reference>
<dbReference type="InterPro" id="IPR041147">
    <property type="entry name" value="GH38_C"/>
</dbReference>
<dbReference type="InterPro" id="IPR011330">
    <property type="entry name" value="Glyco_hydro/deAcase_b/a-brl"/>
</dbReference>
<dbReference type="GO" id="GO:0000329">
    <property type="term" value="C:fungal-type vacuole membrane"/>
    <property type="evidence" value="ECO:0007669"/>
    <property type="project" value="TreeGrafter"/>
</dbReference>
<dbReference type="FunFam" id="3.20.110.10:FF:000002">
    <property type="entry name" value="alpha-mannosidase 2C1 isoform X1"/>
    <property type="match status" value="1"/>
</dbReference>
<dbReference type="GO" id="GO:0030246">
    <property type="term" value="F:carbohydrate binding"/>
    <property type="evidence" value="ECO:0007669"/>
    <property type="project" value="InterPro"/>
</dbReference>
<dbReference type="GO" id="GO:0004559">
    <property type="term" value="F:alpha-mannosidase activity"/>
    <property type="evidence" value="ECO:0007669"/>
    <property type="project" value="UniProtKB-EC"/>
</dbReference>
<dbReference type="SUPFAM" id="SSF88713">
    <property type="entry name" value="Glycoside hydrolase/deacetylase"/>
    <property type="match status" value="1"/>
</dbReference>
<comment type="caution">
    <text evidence="11">The sequence shown here is derived from an EMBL/GenBank/DDBJ whole genome shotgun (WGS) entry which is preliminary data.</text>
</comment>
<keyword evidence="5" id="KW-0378">Hydrolase</keyword>
<dbReference type="GO" id="GO:0046872">
    <property type="term" value="F:metal ion binding"/>
    <property type="evidence" value="ECO:0007669"/>
    <property type="project" value="UniProtKB-KW"/>
</dbReference>
<evidence type="ECO:0000256" key="2">
    <source>
        <dbReference type="ARBA" id="ARBA00009792"/>
    </source>
</evidence>
<evidence type="ECO:0000313" key="12">
    <source>
        <dbReference type="Proteomes" id="UP000295083"/>
    </source>
</evidence>
<evidence type="ECO:0000256" key="3">
    <source>
        <dbReference type="ARBA" id="ARBA00012752"/>
    </source>
</evidence>
<dbReference type="SUPFAM" id="SSF88688">
    <property type="entry name" value="Families 57/38 glycoside transferase middle domain"/>
    <property type="match status" value="1"/>
</dbReference>
<dbReference type="InterPro" id="IPR037094">
    <property type="entry name" value="Glyco_hydro_38_cen_sf"/>
</dbReference>
<dbReference type="SMART" id="SM00872">
    <property type="entry name" value="Alpha-mann_mid"/>
    <property type="match status" value="1"/>
</dbReference>
<feature type="domain" description="Glycoside hydrolase family 38 central" evidence="10">
    <location>
        <begin position="684"/>
        <end position="765"/>
    </location>
</feature>
<evidence type="ECO:0000256" key="5">
    <source>
        <dbReference type="ARBA" id="ARBA00022801"/>
    </source>
</evidence>
<comment type="similarity">
    <text evidence="2">Belongs to the glycosyl hydrolase 38 family.</text>
</comment>
<dbReference type="Pfam" id="PF01074">
    <property type="entry name" value="Glyco_hydro_38N"/>
    <property type="match status" value="1"/>
</dbReference>
<dbReference type="Gene3D" id="1.20.1270.50">
    <property type="entry name" value="Glycoside hydrolase family 38, central domain"/>
    <property type="match status" value="1"/>
</dbReference>
<evidence type="ECO:0000313" key="11">
    <source>
        <dbReference type="EMBL" id="TDZ12851.1"/>
    </source>
</evidence>
<dbReference type="FunFam" id="2.70.98.30:FF:000001">
    <property type="entry name" value="alpha-mannosidase 2C1 isoform X2"/>
    <property type="match status" value="1"/>
</dbReference>
<comment type="function">
    <text evidence="7">Degrades free oligosaccharides in the vacuole.</text>
</comment>
<evidence type="ECO:0000256" key="8">
    <source>
        <dbReference type="ARBA" id="ARBA00071615"/>
    </source>
</evidence>
<dbReference type="AlphaFoldDB" id="A0A4R8PXM4"/>
<feature type="compositionally biased region" description="Polar residues" evidence="9">
    <location>
        <begin position="58"/>
        <end position="67"/>
    </location>
</feature>
<dbReference type="EC" id="3.2.1.24" evidence="3"/>
<dbReference type="Proteomes" id="UP000295083">
    <property type="component" value="Unassembled WGS sequence"/>
</dbReference>
<dbReference type="Gene3D" id="3.20.110.10">
    <property type="entry name" value="Glycoside hydrolase 38, N terminal domain"/>
    <property type="match status" value="1"/>
</dbReference>
<dbReference type="PANTHER" id="PTHR46017">
    <property type="entry name" value="ALPHA-MANNOSIDASE 2C1"/>
    <property type="match status" value="1"/>
</dbReference>
<dbReference type="InterPro" id="IPR011013">
    <property type="entry name" value="Gal_mutarotase_sf_dom"/>
</dbReference>
<dbReference type="Pfam" id="PF07748">
    <property type="entry name" value="Glyco_hydro_38C"/>
    <property type="match status" value="1"/>
</dbReference>
<evidence type="ECO:0000256" key="7">
    <source>
        <dbReference type="ARBA" id="ARBA00054985"/>
    </source>
</evidence>
<dbReference type="InterPro" id="IPR015341">
    <property type="entry name" value="Glyco_hydro_38_cen"/>
</dbReference>
<dbReference type="Pfam" id="PF22907">
    <property type="entry name" value="Ams1-like_1st"/>
    <property type="match status" value="1"/>
</dbReference>
<proteinExistence type="inferred from homology"/>
<dbReference type="SUPFAM" id="SSF74650">
    <property type="entry name" value="Galactose mutarotase-like"/>
    <property type="match status" value="1"/>
</dbReference>
<evidence type="ECO:0000256" key="9">
    <source>
        <dbReference type="SAM" id="MobiDB-lite"/>
    </source>
</evidence>
<dbReference type="Gene3D" id="2.70.98.30">
    <property type="entry name" value="Golgi alpha-mannosidase II, domain 4"/>
    <property type="match status" value="1"/>
</dbReference>
<gene>
    <name evidence="11" type="primary">ams1</name>
    <name evidence="11" type="ORF">C8035_v000209</name>
</gene>
<evidence type="ECO:0000256" key="4">
    <source>
        <dbReference type="ARBA" id="ARBA00022723"/>
    </source>
</evidence>
<keyword evidence="6" id="KW-0326">Glycosidase</keyword>
<dbReference type="InterPro" id="IPR028995">
    <property type="entry name" value="Glyco_hydro_57/38_cen_sf"/>
</dbReference>
<dbReference type="GO" id="GO:0006013">
    <property type="term" value="P:mannose metabolic process"/>
    <property type="evidence" value="ECO:0007669"/>
    <property type="project" value="InterPro"/>
</dbReference>
<feature type="region of interest" description="Disordered" evidence="9">
    <location>
        <begin position="58"/>
        <end position="118"/>
    </location>
</feature>
<evidence type="ECO:0000256" key="1">
    <source>
        <dbReference type="ARBA" id="ARBA00000365"/>
    </source>
</evidence>
<dbReference type="PANTHER" id="PTHR46017:SF1">
    <property type="entry name" value="ALPHA-MANNOSIDASE 2C1"/>
    <property type="match status" value="1"/>
</dbReference>
<dbReference type="Pfam" id="PF17677">
    <property type="entry name" value="Glyco_hydro38C2"/>
    <property type="match status" value="1"/>
</dbReference>